<dbReference type="InterPro" id="IPR001764">
    <property type="entry name" value="Glyco_hydro_3_N"/>
</dbReference>
<dbReference type="AlphaFoldDB" id="A0A6F9XQY6"/>
<comment type="similarity">
    <text evidence="2">Belongs to the glycosyl hydrolase 3 family.</text>
</comment>
<dbReference type="Gene3D" id="3.40.50.1700">
    <property type="entry name" value="Glycoside hydrolase family 3 C-terminal domain"/>
    <property type="match status" value="1"/>
</dbReference>
<sequence>MTIDLTKKPFNLTKNQQSWVQATFAQMSTDEKIGQLFLPIGMSKEGKDLDQLLKYHIGGLFFRPGPKEDIHQAYQYAQNHSKIPLLTAANLEDGSNGAIAGGTAYGRQMAVSAANDPEYAYTLGKIAAHDAKAVGVNWGFSPVVDLDLNFKNPIINVRSYGNNPDQVIANAKEYIRAFDEQHLLTSIKHFPGDGVDERDQHLLTSVNSLSVSAWMKTYGKVYRSLIDYGVKAVMVGHIAFPAYSHDKLPATLNPRLLQDLLRKELGFAGLIITDASNMVGMNSAMDRKQAVPTAIQSGCDMFLFYRDFAEDFNYMKEGLASGLLTEERLNEAVIRILAAKASIGLSEGVDHGNLHLGNYQAEQAELADYAITLVKDDDRLLPLTVRKNKRVLLELLGKQDERVLSRVKERLTERGYAVTVYQPETNLFEVESVEEFKSKYDLVLYVANVETESNQTTARINWYTLYGLGNNLPWFVKEVPTVFLSLGNPYHYFDVPMIGTIVNAYCNYDHFIDAAIAKLTGESQFKGVSPVNALCDNQILEELKRES</sequence>
<dbReference type="SUPFAM" id="SSF51445">
    <property type="entry name" value="(Trans)glycosidases"/>
    <property type="match status" value="1"/>
</dbReference>
<evidence type="ECO:0000256" key="3">
    <source>
        <dbReference type="ARBA" id="ARBA00012663"/>
    </source>
</evidence>
<accession>A0A6F9XQY6</accession>
<name>A0A6F9XQY6_9LACO</name>
<dbReference type="GO" id="GO:0009254">
    <property type="term" value="P:peptidoglycan turnover"/>
    <property type="evidence" value="ECO:0007669"/>
    <property type="project" value="TreeGrafter"/>
</dbReference>
<keyword evidence="4" id="KW-0378">Hydrolase</keyword>
<comment type="catalytic activity">
    <reaction evidence="1">
        <text>Hydrolysis of terminal non-reducing N-acetyl-D-hexosamine residues in N-acetyl-beta-D-hexosaminides.</text>
        <dbReference type="EC" id="3.2.1.52"/>
    </reaction>
</comment>
<evidence type="ECO:0000256" key="2">
    <source>
        <dbReference type="ARBA" id="ARBA00005336"/>
    </source>
</evidence>
<dbReference type="PANTHER" id="PTHR30480">
    <property type="entry name" value="BETA-HEXOSAMINIDASE-RELATED"/>
    <property type="match status" value="1"/>
</dbReference>
<evidence type="ECO:0000313" key="7">
    <source>
        <dbReference type="EMBL" id="GET07598.1"/>
    </source>
</evidence>
<organism evidence="7">
    <name type="scientific">Ligilactobacillus agilis</name>
    <dbReference type="NCBI Taxonomy" id="1601"/>
    <lineage>
        <taxon>Bacteria</taxon>
        <taxon>Bacillati</taxon>
        <taxon>Bacillota</taxon>
        <taxon>Bacilli</taxon>
        <taxon>Lactobacillales</taxon>
        <taxon>Lactobacillaceae</taxon>
        <taxon>Ligilactobacillus</taxon>
    </lineage>
</organism>
<keyword evidence="5" id="KW-0326">Glycosidase</keyword>
<dbReference type="RefSeq" id="WP_172585510.1">
    <property type="nucleotide sequence ID" value="NZ_BLAN01000020.1"/>
</dbReference>
<dbReference type="EC" id="3.2.1.52" evidence="3"/>
<dbReference type="GO" id="GO:0005975">
    <property type="term" value="P:carbohydrate metabolic process"/>
    <property type="evidence" value="ECO:0007669"/>
    <property type="project" value="InterPro"/>
</dbReference>
<evidence type="ECO:0000256" key="5">
    <source>
        <dbReference type="ARBA" id="ARBA00023295"/>
    </source>
</evidence>
<dbReference type="InterPro" id="IPR036962">
    <property type="entry name" value="Glyco_hydro_3_N_sf"/>
</dbReference>
<dbReference type="InterPro" id="IPR036881">
    <property type="entry name" value="Glyco_hydro_3_C_sf"/>
</dbReference>
<proteinExistence type="inferred from homology"/>
<feature type="domain" description="Glycoside hydrolase family 3 N-terminal" evidence="6">
    <location>
        <begin position="29"/>
        <end position="338"/>
    </location>
</feature>
<evidence type="ECO:0000259" key="6">
    <source>
        <dbReference type="Pfam" id="PF00933"/>
    </source>
</evidence>
<dbReference type="InterPro" id="IPR019800">
    <property type="entry name" value="Glyco_hydro_3_AS"/>
</dbReference>
<dbReference type="PANTHER" id="PTHR30480:SF13">
    <property type="entry name" value="BETA-HEXOSAMINIDASE"/>
    <property type="match status" value="1"/>
</dbReference>
<evidence type="ECO:0000256" key="4">
    <source>
        <dbReference type="ARBA" id="ARBA00022801"/>
    </source>
</evidence>
<dbReference type="Pfam" id="PF00933">
    <property type="entry name" value="Glyco_hydro_3"/>
    <property type="match status" value="1"/>
</dbReference>
<dbReference type="EMBL" id="BLAN01000020">
    <property type="protein sequence ID" value="GET07598.1"/>
    <property type="molecule type" value="Genomic_DNA"/>
</dbReference>
<dbReference type="PROSITE" id="PS00775">
    <property type="entry name" value="GLYCOSYL_HYDROL_F3"/>
    <property type="match status" value="1"/>
</dbReference>
<dbReference type="InterPro" id="IPR050226">
    <property type="entry name" value="NagZ_Beta-hexosaminidase"/>
</dbReference>
<dbReference type="InterPro" id="IPR017853">
    <property type="entry name" value="GH"/>
</dbReference>
<comment type="caution">
    <text evidence="7">The sequence shown here is derived from an EMBL/GenBank/DDBJ whole genome shotgun (WGS) entry which is preliminary data.</text>
</comment>
<gene>
    <name evidence="7" type="ORF">SY111_02220</name>
</gene>
<dbReference type="GO" id="GO:0004563">
    <property type="term" value="F:beta-N-acetylhexosaminidase activity"/>
    <property type="evidence" value="ECO:0007669"/>
    <property type="project" value="UniProtKB-EC"/>
</dbReference>
<dbReference type="Proteomes" id="UP000494178">
    <property type="component" value="Unassembled WGS sequence"/>
</dbReference>
<evidence type="ECO:0000256" key="1">
    <source>
        <dbReference type="ARBA" id="ARBA00001231"/>
    </source>
</evidence>
<protein>
    <recommendedName>
        <fullName evidence="3">beta-N-acetylhexosaminidase</fullName>
        <ecNumber evidence="3">3.2.1.52</ecNumber>
    </recommendedName>
</protein>
<reference evidence="7" key="1">
    <citation type="submission" date="2019-10" db="EMBL/GenBank/DDBJ databases">
        <title>Lactobacillus agilis SY111 Whole Genome Sequencing Project.</title>
        <authorList>
            <person name="Suzuki S."/>
            <person name="Endo A."/>
            <person name="Maeno S."/>
            <person name="Shiwa Y."/>
            <person name="Matsutani M."/>
            <person name="Kajikawa A."/>
        </authorList>
    </citation>
    <scope>NUCLEOTIDE SEQUENCE</scope>
    <source>
        <strain evidence="7">SY111</strain>
    </source>
</reference>
<dbReference type="Gene3D" id="3.20.20.300">
    <property type="entry name" value="Glycoside hydrolase, family 3, N-terminal domain"/>
    <property type="match status" value="1"/>
</dbReference>